<proteinExistence type="predicted"/>
<dbReference type="Proteomes" id="UP000054018">
    <property type="component" value="Unassembled WGS sequence"/>
</dbReference>
<keyword evidence="1" id="KW-0812">Transmembrane</keyword>
<reference evidence="3" key="2">
    <citation type="submission" date="2015-01" db="EMBL/GenBank/DDBJ databases">
        <title>Evolutionary Origins and Diversification of the Mycorrhizal Mutualists.</title>
        <authorList>
            <consortium name="DOE Joint Genome Institute"/>
            <consortium name="Mycorrhizal Genomics Consortium"/>
            <person name="Kohler A."/>
            <person name="Kuo A."/>
            <person name="Nagy L.G."/>
            <person name="Floudas D."/>
            <person name="Copeland A."/>
            <person name="Barry K.W."/>
            <person name="Cichocki N."/>
            <person name="Veneault-Fourrey C."/>
            <person name="LaButti K."/>
            <person name="Lindquist E.A."/>
            <person name="Lipzen A."/>
            <person name="Lundell T."/>
            <person name="Morin E."/>
            <person name="Murat C."/>
            <person name="Riley R."/>
            <person name="Ohm R."/>
            <person name="Sun H."/>
            <person name="Tunlid A."/>
            <person name="Henrissat B."/>
            <person name="Grigoriev I.V."/>
            <person name="Hibbett D.S."/>
            <person name="Martin F."/>
        </authorList>
    </citation>
    <scope>NUCLEOTIDE SEQUENCE [LARGE SCALE GENOMIC DNA]</scope>
    <source>
        <strain evidence="3">441</strain>
    </source>
</reference>
<dbReference type="AlphaFoldDB" id="A0A0C9Y7V5"/>
<name>A0A0C9Y7V5_9AGAM</name>
<sequence length="86" mass="10139">MHSLNHLLSLCFFFYFFSWCLLFQSSITLKFTFSWLLRGQFSISLGSVLQVPLIPSPYSLSTTFGWRERFFSRFCSGAFPSLLWFL</sequence>
<feature type="non-terminal residue" evidence="2">
    <location>
        <position position="86"/>
    </location>
</feature>
<feature type="transmembrane region" description="Helical" evidence="1">
    <location>
        <begin position="6"/>
        <end position="23"/>
    </location>
</feature>
<keyword evidence="1" id="KW-1133">Transmembrane helix</keyword>
<dbReference type="EMBL" id="KN834031">
    <property type="protein sequence ID" value="KIK12976.1"/>
    <property type="molecule type" value="Genomic_DNA"/>
</dbReference>
<keyword evidence="3" id="KW-1185">Reference proteome</keyword>
<keyword evidence="1" id="KW-0472">Membrane</keyword>
<evidence type="ECO:0000256" key="1">
    <source>
        <dbReference type="SAM" id="Phobius"/>
    </source>
</evidence>
<reference evidence="2 3" key="1">
    <citation type="submission" date="2014-04" db="EMBL/GenBank/DDBJ databases">
        <authorList>
            <consortium name="DOE Joint Genome Institute"/>
            <person name="Kuo A."/>
            <person name="Kohler A."/>
            <person name="Costa M.D."/>
            <person name="Nagy L.G."/>
            <person name="Floudas D."/>
            <person name="Copeland A."/>
            <person name="Barry K.W."/>
            <person name="Cichocki N."/>
            <person name="Veneault-Fourrey C."/>
            <person name="LaButti K."/>
            <person name="Lindquist E.A."/>
            <person name="Lipzen A."/>
            <person name="Lundell T."/>
            <person name="Morin E."/>
            <person name="Murat C."/>
            <person name="Sun H."/>
            <person name="Tunlid A."/>
            <person name="Henrissat B."/>
            <person name="Grigoriev I.V."/>
            <person name="Hibbett D.S."/>
            <person name="Martin F."/>
            <person name="Nordberg H.P."/>
            <person name="Cantor M.N."/>
            <person name="Hua S.X."/>
        </authorList>
    </citation>
    <scope>NUCLEOTIDE SEQUENCE [LARGE SCALE GENOMIC DNA]</scope>
    <source>
        <strain evidence="2 3">441</strain>
    </source>
</reference>
<evidence type="ECO:0000313" key="3">
    <source>
        <dbReference type="Proteomes" id="UP000054018"/>
    </source>
</evidence>
<protein>
    <submittedName>
        <fullName evidence="2">Uncharacterized protein</fullName>
    </submittedName>
</protein>
<gene>
    <name evidence="2" type="ORF">PISMIDRAFT_689099</name>
</gene>
<organism evidence="2 3">
    <name type="scientific">Pisolithus microcarpus 441</name>
    <dbReference type="NCBI Taxonomy" id="765257"/>
    <lineage>
        <taxon>Eukaryota</taxon>
        <taxon>Fungi</taxon>
        <taxon>Dikarya</taxon>
        <taxon>Basidiomycota</taxon>
        <taxon>Agaricomycotina</taxon>
        <taxon>Agaricomycetes</taxon>
        <taxon>Agaricomycetidae</taxon>
        <taxon>Boletales</taxon>
        <taxon>Sclerodermatineae</taxon>
        <taxon>Pisolithaceae</taxon>
        <taxon>Pisolithus</taxon>
    </lineage>
</organism>
<dbReference type="OrthoDB" id="10529633at2759"/>
<evidence type="ECO:0000313" key="2">
    <source>
        <dbReference type="EMBL" id="KIK12976.1"/>
    </source>
</evidence>
<dbReference type="HOGENOM" id="CLU_2503986_0_0_1"/>
<accession>A0A0C9Y7V5</accession>